<comment type="function">
    <text evidence="3">Protein-arginine rhamnosyltransferase that catalyzes the transfer of a single rhamnose to elongation factor P (EF-P) on 'Lys-32', a modification required for EF-P-dependent rescue of polyproline stalled ribosomes.</text>
</comment>
<keyword evidence="2" id="KW-0808">Transferase</keyword>
<reference evidence="8" key="1">
    <citation type="submission" date="2023-09" db="EMBL/GenBank/DDBJ databases">
        <title>Paucibacter sp. APW11 Genome sequencing and assembly.</title>
        <authorList>
            <person name="Kim I."/>
        </authorList>
    </citation>
    <scope>NUCLEOTIDE SEQUENCE</scope>
    <source>
        <strain evidence="8">APW11</strain>
    </source>
</reference>
<dbReference type="InterPro" id="IPR016633">
    <property type="entry name" value="EarP"/>
</dbReference>
<dbReference type="RefSeq" id="WP_315648342.1">
    <property type="nucleotide sequence ID" value="NZ_JAVXZY010000001.1"/>
</dbReference>
<accession>A0ABU3P7I5</accession>
<evidence type="ECO:0000256" key="5">
    <source>
        <dbReference type="ARBA" id="ARBA00024416"/>
    </source>
</evidence>
<protein>
    <recommendedName>
        <fullName evidence="5">Protein-arginine rhamnosyltransferase</fullName>
    </recommendedName>
    <alternativeName>
        <fullName evidence="6">EF-P arginine rhamnosyltransferase</fullName>
    </alternativeName>
</protein>
<evidence type="ECO:0000256" key="3">
    <source>
        <dbReference type="ARBA" id="ARBA00024303"/>
    </source>
</evidence>
<evidence type="ECO:0000313" key="9">
    <source>
        <dbReference type="Proteomes" id="UP001246372"/>
    </source>
</evidence>
<sequence length="361" mass="40470">MMAHDWDLFCRVIDNFGDVGVCWRLARDLARRGQRVRLWIDDARALSWMAGSERVEGVSVLDWQEAATSFRPGRVVIEAFGCELPAAVLSAMALASHPPLWLNLEYLSAESYVERSHGLQSPQFSGPAAGLDKRFFYPGFSRRTGGLLREPDLLQRQANFDAAAWLAAHGCSAQPGERIVSLFCYDNPALLGLIEQLGQVRTLLLVCPGPAARAIADTGFRERMSASARSNLRIISLPFLDQLDFDHLLWASDLNFVRGEDSFVRAQWAAKPMVWQIYPQDDGAHGPKLQAFLQLWLQDADDELRADYQRLWLSWNGLMEFVDVALPDMDSAQMHALHWRAQLAAQQDLCSQILGLLGETS</sequence>
<keyword evidence="8" id="KW-0648">Protein biosynthesis</keyword>
<name>A0ABU3P7I5_9BURK</name>
<organism evidence="8 9">
    <name type="scientific">Roseateles aquae</name>
    <dbReference type="NCBI Taxonomy" id="3077235"/>
    <lineage>
        <taxon>Bacteria</taxon>
        <taxon>Pseudomonadati</taxon>
        <taxon>Pseudomonadota</taxon>
        <taxon>Betaproteobacteria</taxon>
        <taxon>Burkholderiales</taxon>
        <taxon>Sphaerotilaceae</taxon>
        <taxon>Roseateles</taxon>
    </lineage>
</organism>
<evidence type="ECO:0000256" key="4">
    <source>
        <dbReference type="ARBA" id="ARBA00024346"/>
    </source>
</evidence>
<keyword evidence="9" id="KW-1185">Reference proteome</keyword>
<evidence type="ECO:0000256" key="1">
    <source>
        <dbReference type="ARBA" id="ARBA00022676"/>
    </source>
</evidence>
<dbReference type="Proteomes" id="UP001246372">
    <property type="component" value="Unassembled WGS sequence"/>
</dbReference>
<evidence type="ECO:0000313" key="8">
    <source>
        <dbReference type="EMBL" id="MDT8998063.1"/>
    </source>
</evidence>
<dbReference type="EMBL" id="JAVXZY010000001">
    <property type="protein sequence ID" value="MDT8998063.1"/>
    <property type="molecule type" value="Genomic_DNA"/>
</dbReference>
<dbReference type="Pfam" id="PF10093">
    <property type="entry name" value="EarP"/>
    <property type="match status" value="1"/>
</dbReference>
<dbReference type="NCBIfam" id="TIGR03837">
    <property type="entry name" value="efp_Arg_rhamno"/>
    <property type="match status" value="1"/>
</dbReference>
<dbReference type="PIRSF" id="PIRSF015557">
    <property type="entry name" value="UCP015557"/>
    <property type="match status" value="1"/>
</dbReference>
<comment type="similarity">
    <text evidence="4">Belongs to the glycosyltransferase 104 family.</text>
</comment>
<dbReference type="GO" id="GO:0003746">
    <property type="term" value="F:translation elongation factor activity"/>
    <property type="evidence" value="ECO:0007669"/>
    <property type="project" value="UniProtKB-KW"/>
</dbReference>
<evidence type="ECO:0000256" key="7">
    <source>
        <dbReference type="ARBA" id="ARBA00048472"/>
    </source>
</evidence>
<comment type="catalytic activity">
    <reaction evidence="7">
        <text>dTDP-beta-L-rhamnose + L-arginyl-[protein] = N(omega)-(alpha-L-rhamnosyl)-L-arginyl-[protein] + dTDP + H(+)</text>
        <dbReference type="Rhea" id="RHEA:66692"/>
        <dbReference type="Rhea" id="RHEA-COMP:10532"/>
        <dbReference type="Rhea" id="RHEA-COMP:17096"/>
        <dbReference type="ChEBI" id="CHEBI:15378"/>
        <dbReference type="ChEBI" id="CHEBI:29965"/>
        <dbReference type="ChEBI" id="CHEBI:57510"/>
        <dbReference type="ChEBI" id="CHEBI:58369"/>
        <dbReference type="ChEBI" id="CHEBI:167445"/>
    </reaction>
    <physiologicalReaction direction="left-to-right" evidence="7">
        <dbReference type="Rhea" id="RHEA:66693"/>
    </physiologicalReaction>
</comment>
<keyword evidence="1" id="KW-0328">Glycosyltransferase</keyword>
<proteinExistence type="inferred from homology"/>
<comment type="caution">
    <text evidence="8">The sequence shown here is derived from an EMBL/GenBank/DDBJ whole genome shotgun (WGS) entry which is preliminary data.</text>
</comment>
<keyword evidence="8" id="KW-0251">Elongation factor</keyword>
<evidence type="ECO:0000256" key="2">
    <source>
        <dbReference type="ARBA" id="ARBA00022679"/>
    </source>
</evidence>
<evidence type="ECO:0000256" key="6">
    <source>
        <dbReference type="ARBA" id="ARBA00030025"/>
    </source>
</evidence>
<gene>
    <name evidence="8" type="primary">earP</name>
    <name evidence="8" type="ORF">RQP53_02115</name>
</gene>